<evidence type="ECO:0000313" key="2">
    <source>
        <dbReference type="EMBL" id="MCG2614774.1"/>
    </source>
</evidence>
<dbReference type="Proteomes" id="UP001165367">
    <property type="component" value="Unassembled WGS sequence"/>
</dbReference>
<keyword evidence="3" id="KW-1185">Reference proteome</keyword>
<keyword evidence="1" id="KW-0812">Transmembrane</keyword>
<gene>
    <name evidence="2" type="ORF">LZZ85_10800</name>
</gene>
<accession>A0ABS9KR59</accession>
<dbReference type="Gene3D" id="3.40.50.2000">
    <property type="entry name" value="Glycogen Phosphorylase B"/>
    <property type="match status" value="1"/>
</dbReference>
<dbReference type="RefSeq" id="WP_237871513.1">
    <property type="nucleotide sequence ID" value="NZ_JAKLTR010000006.1"/>
</dbReference>
<proteinExistence type="predicted"/>
<evidence type="ECO:0000256" key="1">
    <source>
        <dbReference type="SAM" id="Phobius"/>
    </source>
</evidence>
<name>A0ABS9KR59_9BACT</name>
<dbReference type="SUPFAM" id="SSF53756">
    <property type="entry name" value="UDP-Glycosyltransferase/glycogen phosphorylase"/>
    <property type="match status" value="1"/>
</dbReference>
<keyword evidence="1" id="KW-0472">Membrane</keyword>
<reference evidence="2" key="1">
    <citation type="submission" date="2022-01" db="EMBL/GenBank/DDBJ databases">
        <authorList>
            <person name="Jo J.-H."/>
            <person name="Im W.-T."/>
        </authorList>
    </citation>
    <scope>NUCLEOTIDE SEQUENCE</scope>
    <source>
        <strain evidence="2">NA20</strain>
    </source>
</reference>
<keyword evidence="1" id="KW-1133">Transmembrane helix</keyword>
<feature type="transmembrane region" description="Helical" evidence="1">
    <location>
        <begin position="78"/>
        <end position="99"/>
    </location>
</feature>
<organism evidence="2 3">
    <name type="scientific">Terrimonas ginsenosidimutans</name>
    <dbReference type="NCBI Taxonomy" id="2908004"/>
    <lineage>
        <taxon>Bacteria</taxon>
        <taxon>Pseudomonadati</taxon>
        <taxon>Bacteroidota</taxon>
        <taxon>Chitinophagia</taxon>
        <taxon>Chitinophagales</taxon>
        <taxon>Chitinophagaceae</taxon>
        <taxon>Terrimonas</taxon>
    </lineage>
</organism>
<dbReference type="EMBL" id="JAKLTR010000006">
    <property type="protein sequence ID" value="MCG2614774.1"/>
    <property type="molecule type" value="Genomic_DNA"/>
</dbReference>
<evidence type="ECO:0000313" key="3">
    <source>
        <dbReference type="Proteomes" id="UP001165367"/>
    </source>
</evidence>
<evidence type="ECO:0008006" key="4">
    <source>
        <dbReference type="Google" id="ProtNLM"/>
    </source>
</evidence>
<comment type="caution">
    <text evidence="2">The sequence shown here is derived from an EMBL/GenBank/DDBJ whole genome shotgun (WGS) entry which is preliminary data.</text>
</comment>
<protein>
    <recommendedName>
        <fullName evidence="4">Glycosyltransferase</fullName>
    </recommendedName>
</protein>
<sequence>MNVTIFETEHFEAAYPVIRLFDNGSNQIQICCYPVTFGQLQHKLPKDRYRWVVRKENESKRQFILTLYKECRKHRTDLLYLNTVADNFILYAILAMFLGKTRIIMTVHMVNNMTATQKIWHPKRLIRAIGKKLLCRVVNEFNVISPTLVPALKMRVGRNKKIHVVPGGIYEPENALQLQPISSEIINLAIPGSVDGRRRDYGLVFDLLRQLEQLAVRTRITLLGSFYDAYGEEIRKKAIEWNGRFSQLKFYEEEHVDQPEFDRVLHESHYVFSPSVLKTVIADDVAEEYGKTIVSGNMSDAIRHAKPLIIPAELAVDPMLENACIRYRDVLELATYLQQVQQQPALYEELRQKSEAAVLPYTLSAVRKHHSSLF</sequence>